<feature type="signal peptide" evidence="1">
    <location>
        <begin position="1"/>
        <end position="31"/>
    </location>
</feature>
<dbReference type="EMBL" id="SPHZ02000003">
    <property type="protein sequence ID" value="KAF0923278.1"/>
    <property type="molecule type" value="Genomic_DNA"/>
</dbReference>
<gene>
    <name evidence="2" type="ORF">E2562_005240</name>
</gene>
<feature type="chain" id="PRO_5026313402" evidence="1">
    <location>
        <begin position="32"/>
        <end position="65"/>
    </location>
</feature>
<keyword evidence="1" id="KW-0732">Signal</keyword>
<evidence type="ECO:0000256" key="1">
    <source>
        <dbReference type="SAM" id="SignalP"/>
    </source>
</evidence>
<keyword evidence="3" id="KW-1185">Reference proteome</keyword>
<proteinExistence type="predicted"/>
<accession>A0A6G1EER6</accession>
<sequence>MAERGCSRRMQPATWTLSLSVTLSIASVCYASYLAGDGDVDTSPAALPLPTSSLPGGRRGVVATP</sequence>
<dbReference type="Proteomes" id="UP000479710">
    <property type="component" value="Unassembled WGS sequence"/>
</dbReference>
<evidence type="ECO:0000313" key="2">
    <source>
        <dbReference type="EMBL" id="KAF0923278.1"/>
    </source>
</evidence>
<dbReference type="AlphaFoldDB" id="A0A6G1EER6"/>
<name>A0A6G1EER6_9ORYZ</name>
<comment type="caution">
    <text evidence="2">The sequence shown here is derived from an EMBL/GenBank/DDBJ whole genome shotgun (WGS) entry which is preliminary data.</text>
</comment>
<organism evidence="2 3">
    <name type="scientific">Oryza meyeriana var. granulata</name>
    <dbReference type="NCBI Taxonomy" id="110450"/>
    <lineage>
        <taxon>Eukaryota</taxon>
        <taxon>Viridiplantae</taxon>
        <taxon>Streptophyta</taxon>
        <taxon>Embryophyta</taxon>
        <taxon>Tracheophyta</taxon>
        <taxon>Spermatophyta</taxon>
        <taxon>Magnoliopsida</taxon>
        <taxon>Liliopsida</taxon>
        <taxon>Poales</taxon>
        <taxon>Poaceae</taxon>
        <taxon>BOP clade</taxon>
        <taxon>Oryzoideae</taxon>
        <taxon>Oryzeae</taxon>
        <taxon>Oryzinae</taxon>
        <taxon>Oryza</taxon>
        <taxon>Oryza meyeriana</taxon>
    </lineage>
</organism>
<evidence type="ECO:0000313" key="3">
    <source>
        <dbReference type="Proteomes" id="UP000479710"/>
    </source>
</evidence>
<reference evidence="2 3" key="1">
    <citation type="submission" date="2019-11" db="EMBL/GenBank/DDBJ databases">
        <title>Whole genome sequence of Oryza granulata.</title>
        <authorList>
            <person name="Li W."/>
        </authorList>
    </citation>
    <scope>NUCLEOTIDE SEQUENCE [LARGE SCALE GENOMIC DNA]</scope>
    <source>
        <strain evidence="3">cv. Menghai</strain>
        <tissue evidence="2">Leaf</tissue>
    </source>
</reference>
<protein>
    <submittedName>
        <fullName evidence="2">Uncharacterized protein</fullName>
    </submittedName>
</protein>